<evidence type="ECO:0008006" key="4">
    <source>
        <dbReference type="Google" id="ProtNLM"/>
    </source>
</evidence>
<sequence>MRDRACVFPPCGATALAAEIDHTRAVTDHGLTLPDNLGPACGHDHDLKDRGWTLAQPRPGVFRWTSPTGHTYERGPRPVVDDLPAPRPPATPSSTEPPVHADDGPVWDDPPPSAPAEPPPPPARAPEEDPDPPPF</sequence>
<feature type="region of interest" description="Disordered" evidence="1">
    <location>
        <begin position="57"/>
        <end position="135"/>
    </location>
</feature>
<feature type="compositionally biased region" description="Pro residues" evidence="1">
    <location>
        <begin position="108"/>
        <end position="124"/>
    </location>
</feature>
<reference evidence="3" key="1">
    <citation type="journal article" date="2019" name="Int. J. Syst. Evol. Microbiol.">
        <title>The Global Catalogue of Microorganisms (GCM) 10K type strain sequencing project: providing services to taxonomists for standard genome sequencing and annotation.</title>
        <authorList>
            <consortium name="The Broad Institute Genomics Platform"/>
            <consortium name="The Broad Institute Genome Sequencing Center for Infectious Disease"/>
            <person name="Wu L."/>
            <person name="Ma J."/>
        </authorList>
    </citation>
    <scope>NUCLEOTIDE SEQUENCE [LARGE SCALE GENOMIC DNA]</scope>
    <source>
        <strain evidence="3">JCM 17983</strain>
    </source>
</reference>
<dbReference type="EMBL" id="BAABHQ010000001">
    <property type="protein sequence ID" value="GAA4859761.1"/>
    <property type="molecule type" value="Genomic_DNA"/>
</dbReference>
<keyword evidence="3" id="KW-1185">Reference proteome</keyword>
<comment type="caution">
    <text evidence="2">The sequence shown here is derived from an EMBL/GenBank/DDBJ whole genome shotgun (WGS) entry which is preliminary data.</text>
</comment>
<protein>
    <recommendedName>
        <fullName evidence="4">HNH endonuclease</fullName>
    </recommendedName>
</protein>
<feature type="compositionally biased region" description="Basic and acidic residues" evidence="1">
    <location>
        <begin position="71"/>
        <end position="80"/>
    </location>
</feature>
<dbReference type="Proteomes" id="UP001500457">
    <property type="component" value="Unassembled WGS sequence"/>
</dbReference>
<accession>A0ABP9DTM5</accession>
<dbReference type="InterPro" id="IPR003615">
    <property type="entry name" value="HNH_nuc"/>
</dbReference>
<name>A0ABP9DTM5_9PSEU</name>
<dbReference type="CDD" id="cd00085">
    <property type="entry name" value="HNHc"/>
    <property type="match status" value="1"/>
</dbReference>
<proteinExistence type="predicted"/>
<organism evidence="2 3">
    <name type="scientific">Actinomycetospora straminea</name>
    <dbReference type="NCBI Taxonomy" id="663607"/>
    <lineage>
        <taxon>Bacteria</taxon>
        <taxon>Bacillati</taxon>
        <taxon>Actinomycetota</taxon>
        <taxon>Actinomycetes</taxon>
        <taxon>Pseudonocardiales</taxon>
        <taxon>Pseudonocardiaceae</taxon>
        <taxon>Actinomycetospora</taxon>
    </lineage>
</organism>
<gene>
    <name evidence="2" type="ORF">GCM10023203_03480</name>
</gene>
<evidence type="ECO:0000256" key="1">
    <source>
        <dbReference type="SAM" id="MobiDB-lite"/>
    </source>
</evidence>
<evidence type="ECO:0000313" key="2">
    <source>
        <dbReference type="EMBL" id="GAA4859761.1"/>
    </source>
</evidence>
<evidence type="ECO:0000313" key="3">
    <source>
        <dbReference type="Proteomes" id="UP001500457"/>
    </source>
</evidence>